<feature type="domain" description="CAAX prenyl protease 2/Lysostaphin resistance protein A-like" evidence="3">
    <location>
        <begin position="164"/>
        <end position="258"/>
    </location>
</feature>
<evidence type="ECO:0000313" key="5">
    <source>
        <dbReference type="Proteomes" id="UP000295258"/>
    </source>
</evidence>
<dbReference type="PANTHER" id="PTHR39430">
    <property type="entry name" value="MEMBRANE-ASSOCIATED PROTEASE-RELATED"/>
    <property type="match status" value="1"/>
</dbReference>
<feature type="transmembrane region" description="Helical" evidence="2">
    <location>
        <begin position="121"/>
        <end position="153"/>
    </location>
</feature>
<feature type="compositionally biased region" description="Gly residues" evidence="1">
    <location>
        <begin position="313"/>
        <end position="324"/>
    </location>
</feature>
<keyword evidence="4" id="KW-0645">Protease</keyword>
<feature type="transmembrane region" description="Helical" evidence="2">
    <location>
        <begin position="272"/>
        <end position="290"/>
    </location>
</feature>
<feature type="transmembrane region" description="Helical" evidence="2">
    <location>
        <begin position="80"/>
        <end position="100"/>
    </location>
</feature>
<evidence type="ECO:0000256" key="2">
    <source>
        <dbReference type="SAM" id="Phobius"/>
    </source>
</evidence>
<dbReference type="PANTHER" id="PTHR39430:SF1">
    <property type="entry name" value="PROTEASE"/>
    <property type="match status" value="1"/>
</dbReference>
<evidence type="ECO:0000313" key="4">
    <source>
        <dbReference type="EMBL" id="TDC87353.1"/>
    </source>
</evidence>
<dbReference type="GO" id="GO:0080120">
    <property type="term" value="P:CAAX-box protein maturation"/>
    <property type="evidence" value="ECO:0007669"/>
    <property type="project" value="UniProtKB-ARBA"/>
</dbReference>
<keyword evidence="2" id="KW-0812">Transmembrane</keyword>
<feature type="transmembrane region" description="Helical" evidence="2">
    <location>
        <begin position="224"/>
        <end position="241"/>
    </location>
</feature>
<keyword evidence="2" id="KW-0472">Membrane</keyword>
<feature type="transmembrane region" description="Helical" evidence="2">
    <location>
        <begin position="198"/>
        <end position="218"/>
    </location>
</feature>
<feature type="transmembrane region" description="Helical" evidence="2">
    <location>
        <begin position="49"/>
        <end position="74"/>
    </location>
</feature>
<feature type="region of interest" description="Disordered" evidence="1">
    <location>
        <begin position="299"/>
        <end position="324"/>
    </location>
</feature>
<evidence type="ECO:0000256" key="1">
    <source>
        <dbReference type="SAM" id="MobiDB-lite"/>
    </source>
</evidence>
<organism evidence="4 5">
    <name type="scientific">Nonomuraea deserti</name>
    <dbReference type="NCBI Taxonomy" id="1848322"/>
    <lineage>
        <taxon>Bacteria</taxon>
        <taxon>Bacillati</taxon>
        <taxon>Actinomycetota</taxon>
        <taxon>Actinomycetes</taxon>
        <taxon>Streptosporangiales</taxon>
        <taxon>Streptosporangiaceae</taxon>
        <taxon>Nonomuraea</taxon>
    </lineage>
</organism>
<dbReference type="InterPro" id="IPR003675">
    <property type="entry name" value="Rce1/LyrA-like_dom"/>
</dbReference>
<keyword evidence="4" id="KW-0482">Metalloprotease</keyword>
<keyword evidence="4" id="KW-0378">Hydrolase</keyword>
<accession>A0A4R4UGI9</accession>
<dbReference type="EMBL" id="SMKO01000270">
    <property type="protein sequence ID" value="TDC87353.1"/>
    <property type="molecule type" value="Genomic_DNA"/>
</dbReference>
<dbReference type="GO" id="GO:0004175">
    <property type="term" value="F:endopeptidase activity"/>
    <property type="evidence" value="ECO:0007669"/>
    <property type="project" value="UniProtKB-ARBA"/>
</dbReference>
<reference evidence="4 5" key="1">
    <citation type="submission" date="2019-03" db="EMBL/GenBank/DDBJ databases">
        <title>Draft genome sequences of novel Actinobacteria.</title>
        <authorList>
            <person name="Sahin N."/>
            <person name="Ay H."/>
            <person name="Saygin H."/>
        </authorList>
    </citation>
    <scope>NUCLEOTIDE SEQUENCE [LARGE SCALE GENOMIC DNA]</scope>
    <source>
        <strain evidence="4 5">KC310</strain>
    </source>
</reference>
<name>A0A4R4UGI9_9ACTN</name>
<dbReference type="GO" id="GO:0006508">
    <property type="term" value="P:proteolysis"/>
    <property type="evidence" value="ECO:0007669"/>
    <property type="project" value="UniProtKB-KW"/>
</dbReference>
<keyword evidence="5" id="KW-1185">Reference proteome</keyword>
<gene>
    <name evidence="4" type="ORF">E1292_46830</name>
</gene>
<dbReference type="Pfam" id="PF02517">
    <property type="entry name" value="Rce1-like"/>
    <property type="match status" value="1"/>
</dbReference>
<dbReference type="Proteomes" id="UP000295258">
    <property type="component" value="Unassembled WGS sequence"/>
</dbReference>
<keyword evidence="2" id="KW-1133">Transmembrane helix</keyword>
<proteinExistence type="predicted"/>
<evidence type="ECO:0000259" key="3">
    <source>
        <dbReference type="Pfam" id="PF02517"/>
    </source>
</evidence>
<sequence>MAPTLDRCGDGAILPGDHDDGHGGFTSSSDAPAPTGYVAWRPMKATHPVWAVLITCVAMFAQVIIGTAPVTLLLDRGDVLYRPLGMIGITLASLGLVYVIRRFLGRQSWRGVGLTRSWRAVPHLLAGVSTGAVAVAVAGSLSVVTGVATWAPWDAVREGLPYLPLSVAFALLSQAFPEELLWRGHLYDTLSARMSTRAVLIVVSVGFGLLHIVSHSAADTVAERLLYLLQAAGLGFACAAARWRTGAVWMAVGVHTGFHIGNMLLPTQAEHYGVHLVILACTLTLTGLLVTARRRAAGSAGDHERSPLSTESTGGGGQGSAPFG</sequence>
<feature type="region of interest" description="Disordered" evidence="1">
    <location>
        <begin position="1"/>
        <end position="26"/>
    </location>
</feature>
<dbReference type="GO" id="GO:0008237">
    <property type="term" value="F:metallopeptidase activity"/>
    <property type="evidence" value="ECO:0007669"/>
    <property type="project" value="UniProtKB-KW"/>
</dbReference>
<protein>
    <submittedName>
        <fullName evidence="4">CPBP family intramembrane metalloprotease</fullName>
    </submittedName>
</protein>
<comment type="caution">
    <text evidence="4">The sequence shown here is derived from an EMBL/GenBank/DDBJ whole genome shotgun (WGS) entry which is preliminary data.</text>
</comment>
<dbReference type="AlphaFoldDB" id="A0A4R4UGI9"/>